<name>A0AA42BRE5_9BACI</name>
<feature type="compositionally biased region" description="Acidic residues" evidence="1">
    <location>
        <begin position="39"/>
        <end position="53"/>
    </location>
</feature>
<accession>A0AA42BRE5</accession>
<feature type="region of interest" description="Disordered" evidence="1">
    <location>
        <begin position="24"/>
        <end position="58"/>
    </location>
</feature>
<comment type="caution">
    <text evidence="4">The sequence shown here is derived from an EMBL/GenBank/DDBJ whole genome shotgun (WGS) entry which is preliminary data.</text>
</comment>
<reference evidence="4" key="1">
    <citation type="submission" date="2022-07" db="EMBL/GenBank/DDBJ databases">
        <authorList>
            <person name="Li W.-J."/>
            <person name="Deng Q.-Q."/>
        </authorList>
    </citation>
    <scope>NUCLEOTIDE SEQUENCE</scope>
    <source>
        <strain evidence="4">SYSU M60031</strain>
    </source>
</reference>
<dbReference type="SUPFAM" id="SSF55383">
    <property type="entry name" value="Copper amine oxidase, domain N"/>
    <property type="match status" value="1"/>
</dbReference>
<keyword evidence="5" id="KW-1185">Reference proteome</keyword>
<feature type="domain" description="Copper amine oxidase-like N-terminal" evidence="3">
    <location>
        <begin position="102"/>
        <end position="199"/>
    </location>
</feature>
<evidence type="ECO:0000256" key="1">
    <source>
        <dbReference type="SAM" id="MobiDB-lite"/>
    </source>
</evidence>
<proteinExistence type="predicted"/>
<dbReference type="InterPro" id="IPR012854">
    <property type="entry name" value="Cu_amine_oxidase-like_N"/>
</dbReference>
<evidence type="ECO:0000259" key="3">
    <source>
        <dbReference type="Pfam" id="PF07833"/>
    </source>
</evidence>
<keyword evidence="2" id="KW-0732">Signal</keyword>
<gene>
    <name evidence="4" type="ORF">NK662_22565</name>
</gene>
<protein>
    <submittedName>
        <fullName evidence="4">Copper amine oxidase N-terminal domain-containing protein</fullName>
    </submittedName>
</protein>
<feature type="chain" id="PRO_5041402115" evidence="2">
    <location>
        <begin position="26"/>
        <end position="207"/>
    </location>
</feature>
<feature type="compositionally biased region" description="Basic and acidic residues" evidence="1">
    <location>
        <begin position="28"/>
        <end position="38"/>
    </location>
</feature>
<dbReference type="RefSeq" id="WP_254761233.1">
    <property type="nucleotide sequence ID" value="NZ_JANCLT010000023.1"/>
</dbReference>
<dbReference type="EMBL" id="JANCLT010000023">
    <property type="protein sequence ID" value="MCP8971305.1"/>
    <property type="molecule type" value="Genomic_DNA"/>
</dbReference>
<dbReference type="InterPro" id="IPR036582">
    <property type="entry name" value="Mao_N_sf"/>
</dbReference>
<organism evidence="4 5">
    <name type="scientific">Ectobacillus ponti</name>
    <dbReference type="NCBI Taxonomy" id="2961894"/>
    <lineage>
        <taxon>Bacteria</taxon>
        <taxon>Bacillati</taxon>
        <taxon>Bacillota</taxon>
        <taxon>Bacilli</taxon>
        <taxon>Bacillales</taxon>
        <taxon>Bacillaceae</taxon>
        <taxon>Ectobacillus</taxon>
    </lineage>
</organism>
<evidence type="ECO:0000313" key="5">
    <source>
        <dbReference type="Proteomes" id="UP001156102"/>
    </source>
</evidence>
<evidence type="ECO:0000256" key="2">
    <source>
        <dbReference type="SAM" id="SignalP"/>
    </source>
</evidence>
<dbReference type="Pfam" id="PF07833">
    <property type="entry name" value="Cu_amine_oxidN1"/>
    <property type="match status" value="1"/>
</dbReference>
<sequence>MKKKLAVTAVILLSAVSYSPSQLWANSDKYEEREHGEEHEEEYENEDEYEEERQEMPAPAPSRAEYWYQWSRSAAAPQSVETLPISQNGPFGIQEAGKERVVLPVIPREGQLFVPIQEMSAYLQAQATLYPNSGIVEVKKGTRMFVVRSGSKVIYENGRKTPMPAAVFEQDGKLYIPLAVLANTLGFTIAPSVGQETIQVRGEQVEA</sequence>
<dbReference type="Gene3D" id="3.30.457.10">
    <property type="entry name" value="Copper amine oxidase-like, N-terminal domain"/>
    <property type="match status" value="1"/>
</dbReference>
<dbReference type="Proteomes" id="UP001156102">
    <property type="component" value="Unassembled WGS sequence"/>
</dbReference>
<dbReference type="AlphaFoldDB" id="A0AA42BRE5"/>
<evidence type="ECO:0000313" key="4">
    <source>
        <dbReference type="EMBL" id="MCP8971305.1"/>
    </source>
</evidence>
<feature type="signal peptide" evidence="2">
    <location>
        <begin position="1"/>
        <end position="25"/>
    </location>
</feature>